<dbReference type="SMART" id="SM00256">
    <property type="entry name" value="FBOX"/>
    <property type="match status" value="2"/>
</dbReference>
<dbReference type="InterPro" id="IPR005174">
    <property type="entry name" value="KIB1-4_b-propeller"/>
</dbReference>
<feature type="region of interest" description="Disordered" evidence="1">
    <location>
        <begin position="688"/>
        <end position="712"/>
    </location>
</feature>
<dbReference type="InterPro" id="IPR001810">
    <property type="entry name" value="F-box_dom"/>
</dbReference>
<dbReference type="Proteomes" id="UP000275267">
    <property type="component" value="Unassembled WGS sequence"/>
</dbReference>
<feature type="domain" description="F-box" evidence="2">
    <location>
        <begin position="717"/>
        <end position="758"/>
    </location>
</feature>
<feature type="compositionally biased region" description="Basic and acidic residues" evidence="1">
    <location>
        <begin position="1"/>
        <end position="13"/>
    </location>
</feature>
<evidence type="ECO:0000259" key="2">
    <source>
        <dbReference type="SMART" id="SM00256"/>
    </source>
</evidence>
<dbReference type="AlphaFoldDB" id="A0A3L6PI25"/>
<evidence type="ECO:0000313" key="3">
    <source>
        <dbReference type="EMBL" id="RLM57852.1"/>
    </source>
</evidence>
<reference evidence="4" key="1">
    <citation type="journal article" date="2019" name="Nat. Commun.">
        <title>The genome of broomcorn millet.</title>
        <authorList>
            <person name="Zou C."/>
            <person name="Miki D."/>
            <person name="Li D."/>
            <person name="Tang Q."/>
            <person name="Xiao L."/>
            <person name="Rajput S."/>
            <person name="Deng P."/>
            <person name="Jia W."/>
            <person name="Huang R."/>
            <person name="Zhang M."/>
            <person name="Sun Y."/>
            <person name="Hu J."/>
            <person name="Fu X."/>
            <person name="Schnable P.S."/>
            <person name="Li F."/>
            <person name="Zhang H."/>
            <person name="Feng B."/>
            <person name="Zhu X."/>
            <person name="Liu R."/>
            <person name="Schnable J.C."/>
            <person name="Zhu J.-K."/>
            <person name="Zhang H."/>
        </authorList>
    </citation>
    <scope>NUCLEOTIDE SEQUENCE [LARGE SCALE GENOMIC DNA]</scope>
</reference>
<dbReference type="EMBL" id="PQIB02000017">
    <property type="protein sequence ID" value="RLM57852.1"/>
    <property type="molecule type" value="Genomic_DNA"/>
</dbReference>
<dbReference type="Pfam" id="PF03478">
    <property type="entry name" value="Beta-prop_KIB1-4"/>
    <property type="match status" value="3"/>
</dbReference>
<dbReference type="OrthoDB" id="637180at2759"/>
<name>A0A3L6PI25_PANMI</name>
<sequence>MDCRKGTSADQTRHAPPPLAPVAQARCSTKCVPAPPASETPSLDEALELEAQRRPWADLPADILGVVVGRLALVEDRARLRSVCHAWRAAARLHRRPPPPPPLLVLSDFSFSSFRADGTTTGARRRVPLPETEAAEAGGDVRCVGSFEGWLVGAERDTSRGIGDLRCFLVNAFSRDVVRLPPPSAATHPVDARSRSLPIANGGGSDVVMNCVINAAECVTSFRKVVLSSSPQSGTDCVVAAISMIEDTTKLALWRTGMESWCVCYGSCVPKFTDVIFCQGKLYMLSCSELTTDLFSLELSEDDDGGGSGLMVSRIDCREIEWPEVTDGYHQNWSMVEWRGNLLIVATYTSDIDDEVWPRIVEVRVFEASLSTDPVRFTEIKSLDGDCVFISPCNSKAFRSCQCDGVEDDRIYFIDGYLPPDKSARPFDKFVYNMKDGTMAPFAADIPEDKLQAPDVDSQADSGSKCVAAAISIIKRAVKLAFWQSGMKSWCVCDGGCITEFIDVVFCQGKLYYTCSVACRECTTYLFAFEISEDNNGLMVSRVDGSVVELPVVRDNYDNAWSIVEWRGKLLLVATYYGDAEFRHIIIEVRLFEADLSTNPVRVTEIENLDGDCMFISPCSSKSFRSFRHVIIMELEKILSISLMVTSALKICVQHERCLLGCSDSSDKEAHGAGFPVAMNSVTETAGGEVFDEMPQEKRARTDAGGEDPRGSSWAGLQPDALGVVLSFLPCLADRARVRSVCRQWRAAARGRGVVPPLPLLVLPRFRFAGLTPGGVLAPARRAWMPPELDADNACCVGSSDAWLVGAGQAGGECFLVHAFSHEVRRLPPLGTSDCSLRKAVLSASPESGPNCIVAAFIIRWSKPELALWRSGMKSWRVCHHALFAGHIDIAFYQGKLYMLWRFTPCLFAFEITEDERGVAISRMKDCMIEKLLPSTVGSNHELSCNMVEWSGRLLLIIRYYGGYGYQARHGVKVKVFAMGLSTNPFGLTEIHSFGSDCIFVGSGGGKSFPAGQHDGVEGDLIYFGPDHYNPHDAFVYNMRDGRTGPIVRPSPCGTRASERNLGFPVWLFPSE</sequence>
<comment type="caution">
    <text evidence="3">The sequence shown here is derived from an EMBL/GenBank/DDBJ whole genome shotgun (WGS) entry which is preliminary data.</text>
</comment>
<feature type="compositionally biased region" description="Basic and acidic residues" evidence="1">
    <location>
        <begin position="695"/>
        <end position="710"/>
    </location>
</feature>
<dbReference type="PANTHER" id="PTHR33110">
    <property type="entry name" value="F-BOX/KELCH-REPEAT PROTEIN-RELATED"/>
    <property type="match status" value="1"/>
</dbReference>
<dbReference type="PANTHER" id="PTHR33110:SF42">
    <property type="entry name" value="F-BOX DOMAIN-CONTAINING PROTEIN"/>
    <property type="match status" value="1"/>
</dbReference>
<organism evidence="3 4">
    <name type="scientific">Panicum miliaceum</name>
    <name type="common">Proso millet</name>
    <name type="synonym">Broomcorn millet</name>
    <dbReference type="NCBI Taxonomy" id="4540"/>
    <lineage>
        <taxon>Eukaryota</taxon>
        <taxon>Viridiplantae</taxon>
        <taxon>Streptophyta</taxon>
        <taxon>Embryophyta</taxon>
        <taxon>Tracheophyta</taxon>
        <taxon>Spermatophyta</taxon>
        <taxon>Magnoliopsida</taxon>
        <taxon>Liliopsida</taxon>
        <taxon>Poales</taxon>
        <taxon>Poaceae</taxon>
        <taxon>PACMAD clade</taxon>
        <taxon>Panicoideae</taxon>
        <taxon>Panicodae</taxon>
        <taxon>Paniceae</taxon>
        <taxon>Panicinae</taxon>
        <taxon>Panicum</taxon>
        <taxon>Panicum sect. Panicum</taxon>
    </lineage>
</organism>
<feature type="domain" description="F-box" evidence="2">
    <location>
        <begin position="59"/>
        <end position="96"/>
    </location>
</feature>
<dbReference type="SUPFAM" id="SSF81383">
    <property type="entry name" value="F-box domain"/>
    <property type="match status" value="2"/>
</dbReference>
<dbReference type="InterPro" id="IPR036047">
    <property type="entry name" value="F-box-like_dom_sf"/>
</dbReference>
<proteinExistence type="predicted"/>
<dbReference type="Gene3D" id="1.20.1280.50">
    <property type="match status" value="2"/>
</dbReference>
<feature type="region of interest" description="Disordered" evidence="1">
    <location>
        <begin position="1"/>
        <end position="21"/>
    </location>
</feature>
<protein>
    <recommendedName>
        <fullName evidence="2">F-box domain-containing protein</fullName>
    </recommendedName>
</protein>
<evidence type="ECO:0000256" key="1">
    <source>
        <dbReference type="SAM" id="MobiDB-lite"/>
    </source>
</evidence>
<accession>A0A3L6PI25</accession>
<evidence type="ECO:0000313" key="4">
    <source>
        <dbReference type="Proteomes" id="UP000275267"/>
    </source>
</evidence>
<keyword evidence="4" id="KW-1185">Reference proteome</keyword>
<dbReference type="Pfam" id="PF00646">
    <property type="entry name" value="F-box"/>
    <property type="match status" value="2"/>
</dbReference>
<dbReference type="STRING" id="4540.A0A3L6PI25"/>
<gene>
    <name evidence="3" type="ORF">C2845_PM18G10460</name>
</gene>